<sequence length="276" mass="31598">MNKFYGIISAVLGCMLLLSCDKEREPKVDPKLGIYLPVGSTSRDSYYNEITDSTRHVYDNSGKLVQFIRSDGTSPGYPIDLVYDNLGRVFKIMTAQRVLEQREYNVQGQLYKIHLYYNPDDVNFKSGEEIFGYDAAGKLIKIHSIRFDNRFGNPPYHTLNTFTYYAAGLIAIDSSFIAAESTGNGKPWYGGKIEYEYDAKKGVNEFGLSRDWRTGYVYLFSPLKHNITSIKETKNNGSVLQVTYQYEYNAHDYPIKISAFSDGRLGQTTRITYQYF</sequence>
<comment type="caution">
    <text evidence="1">The sequence shown here is derived from an EMBL/GenBank/DDBJ whole genome shotgun (WGS) entry which is preliminary data.</text>
</comment>
<evidence type="ECO:0000313" key="1">
    <source>
        <dbReference type="EMBL" id="MFC5270860.1"/>
    </source>
</evidence>
<name>A0ABW0EE36_9BACT</name>
<protein>
    <recommendedName>
        <fullName evidence="3">YD repeat-containing protein</fullName>
    </recommendedName>
</protein>
<dbReference type="PROSITE" id="PS51257">
    <property type="entry name" value="PROKAR_LIPOPROTEIN"/>
    <property type="match status" value="1"/>
</dbReference>
<dbReference type="RefSeq" id="WP_378017231.1">
    <property type="nucleotide sequence ID" value="NZ_JBHSKT010000005.1"/>
</dbReference>
<proteinExistence type="predicted"/>
<evidence type="ECO:0008006" key="3">
    <source>
        <dbReference type="Google" id="ProtNLM"/>
    </source>
</evidence>
<evidence type="ECO:0000313" key="2">
    <source>
        <dbReference type="Proteomes" id="UP001596161"/>
    </source>
</evidence>
<organism evidence="1 2">
    <name type="scientific">Adhaeribacter terreus</name>
    <dbReference type="NCBI Taxonomy" id="529703"/>
    <lineage>
        <taxon>Bacteria</taxon>
        <taxon>Pseudomonadati</taxon>
        <taxon>Bacteroidota</taxon>
        <taxon>Cytophagia</taxon>
        <taxon>Cytophagales</taxon>
        <taxon>Hymenobacteraceae</taxon>
        <taxon>Adhaeribacter</taxon>
    </lineage>
</organism>
<accession>A0ABW0EE36</accession>
<gene>
    <name evidence="1" type="ORF">ACFPIB_09580</name>
</gene>
<keyword evidence="2" id="KW-1185">Reference proteome</keyword>
<dbReference type="Proteomes" id="UP001596161">
    <property type="component" value="Unassembled WGS sequence"/>
</dbReference>
<dbReference type="Gene3D" id="2.180.10.10">
    <property type="entry name" value="RHS repeat-associated core"/>
    <property type="match status" value="1"/>
</dbReference>
<reference evidence="2" key="1">
    <citation type="journal article" date="2019" name="Int. J. Syst. Evol. Microbiol.">
        <title>The Global Catalogue of Microorganisms (GCM) 10K type strain sequencing project: providing services to taxonomists for standard genome sequencing and annotation.</title>
        <authorList>
            <consortium name="The Broad Institute Genomics Platform"/>
            <consortium name="The Broad Institute Genome Sequencing Center for Infectious Disease"/>
            <person name="Wu L."/>
            <person name="Ma J."/>
        </authorList>
    </citation>
    <scope>NUCLEOTIDE SEQUENCE [LARGE SCALE GENOMIC DNA]</scope>
    <source>
        <strain evidence="2">KACC 12602</strain>
    </source>
</reference>
<dbReference type="EMBL" id="JBHSKT010000005">
    <property type="protein sequence ID" value="MFC5270860.1"/>
    <property type="molecule type" value="Genomic_DNA"/>
</dbReference>